<dbReference type="EMBL" id="CAJVPV010017449">
    <property type="protein sequence ID" value="CAG8702719.1"/>
    <property type="molecule type" value="Genomic_DNA"/>
</dbReference>
<sequence length="182" mass="20874">LPLGLMENVTYREYEKKVKLQTQLPNCDHEVAHTAFSRQFLSAFTNLQFQECWSDNLSWFGAKIYQTSGHFICAQSLTYPSDVQSVRLPDPEEGYEWMSIASLNSSVMFCKFISINSSNDNILDSAINFVVVQAFKRVKHREGIMLIKPILFNPQNRSTNLGPLMDIKVHIRNVAQPRECLP</sequence>
<feature type="non-terminal residue" evidence="1">
    <location>
        <position position="1"/>
    </location>
</feature>
<reference evidence="1" key="1">
    <citation type="submission" date="2021-06" db="EMBL/GenBank/DDBJ databases">
        <authorList>
            <person name="Kallberg Y."/>
            <person name="Tangrot J."/>
            <person name="Rosling A."/>
        </authorList>
    </citation>
    <scope>NUCLEOTIDE SEQUENCE</scope>
    <source>
        <strain evidence="1">CL551</strain>
    </source>
</reference>
<proteinExistence type="predicted"/>
<evidence type="ECO:0000313" key="1">
    <source>
        <dbReference type="EMBL" id="CAG8702719.1"/>
    </source>
</evidence>
<dbReference type="Proteomes" id="UP000789342">
    <property type="component" value="Unassembled WGS sequence"/>
</dbReference>
<accession>A0A9N9HS25</accession>
<name>A0A9N9HS25_9GLOM</name>
<dbReference type="AlphaFoldDB" id="A0A9N9HS25"/>
<protein>
    <submittedName>
        <fullName evidence="1">4425_t:CDS:1</fullName>
    </submittedName>
</protein>
<keyword evidence="2" id="KW-1185">Reference proteome</keyword>
<organism evidence="1 2">
    <name type="scientific">Acaulospora morrowiae</name>
    <dbReference type="NCBI Taxonomy" id="94023"/>
    <lineage>
        <taxon>Eukaryota</taxon>
        <taxon>Fungi</taxon>
        <taxon>Fungi incertae sedis</taxon>
        <taxon>Mucoromycota</taxon>
        <taxon>Glomeromycotina</taxon>
        <taxon>Glomeromycetes</taxon>
        <taxon>Diversisporales</taxon>
        <taxon>Acaulosporaceae</taxon>
        <taxon>Acaulospora</taxon>
    </lineage>
</organism>
<comment type="caution">
    <text evidence="1">The sequence shown here is derived from an EMBL/GenBank/DDBJ whole genome shotgun (WGS) entry which is preliminary data.</text>
</comment>
<evidence type="ECO:0000313" key="2">
    <source>
        <dbReference type="Proteomes" id="UP000789342"/>
    </source>
</evidence>
<gene>
    <name evidence="1" type="ORF">AMORRO_LOCUS12225</name>
</gene>